<evidence type="ECO:0000313" key="1">
    <source>
        <dbReference type="EMBL" id="SBV94108.1"/>
    </source>
</evidence>
<dbReference type="AlphaFoldDB" id="A0A212J3S4"/>
<accession>A0A212J3S4</accession>
<dbReference type="InterPro" id="IPR006498">
    <property type="entry name" value="Tail_tube"/>
</dbReference>
<dbReference type="NCBIfam" id="TIGR01611">
    <property type="entry name" value="tail_tube"/>
    <property type="match status" value="1"/>
</dbReference>
<proteinExistence type="predicted"/>
<gene>
    <name evidence="1" type="ORF">KL86APRO_10470</name>
</gene>
<protein>
    <submittedName>
        <fullName evidence="1">Putative Phage major tail tube protein (Bacteriophage tail tube protein FII)</fullName>
    </submittedName>
</protein>
<dbReference type="Pfam" id="PF04985">
    <property type="entry name" value="Phage_tube"/>
    <property type="match status" value="1"/>
</dbReference>
<reference evidence="1" key="1">
    <citation type="submission" date="2016-04" db="EMBL/GenBank/DDBJ databases">
        <authorList>
            <person name="Evans L.H."/>
            <person name="Alamgir A."/>
            <person name="Owens N."/>
            <person name="Weber N.D."/>
            <person name="Virtaneva K."/>
            <person name="Barbian K."/>
            <person name="Babar A."/>
            <person name="Rosenke K."/>
        </authorList>
    </citation>
    <scope>NUCLEOTIDE SEQUENCE</scope>
    <source>
        <strain evidence="1">86</strain>
    </source>
</reference>
<name>A0A212J3S4_9PROT</name>
<sequence>MLPKVLSNFTLYIEGRGYAGVAEEITLPALEHKTEDYEAAGMAGPVELALSLNALKLEFTLGEFNTDVLKQWGLADAGGINARFLGSAISEDGGNDEAIEISVRGRWKKLDFGTVKKGDRAKLKVEMPLTYYRYSANGVTLIEIDMISGKQTVSGTDISAVMLQALGITA</sequence>
<dbReference type="EMBL" id="FLUO01000001">
    <property type="protein sequence ID" value="SBV94108.1"/>
    <property type="molecule type" value="Genomic_DNA"/>
</dbReference>
<organism evidence="1">
    <name type="scientific">uncultured Alphaproteobacteria bacterium</name>
    <dbReference type="NCBI Taxonomy" id="91750"/>
    <lineage>
        <taxon>Bacteria</taxon>
        <taxon>Pseudomonadati</taxon>
        <taxon>Pseudomonadota</taxon>
        <taxon>Alphaproteobacteria</taxon>
        <taxon>environmental samples</taxon>
    </lineage>
</organism>